<evidence type="ECO:0000313" key="5">
    <source>
        <dbReference type="Proteomes" id="UP000198703"/>
    </source>
</evidence>
<keyword evidence="2" id="KW-0963">Cytoplasm</keyword>
<dbReference type="PANTHER" id="PTHR33515:SF1">
    <property type="entry name" value="RIBOSOME-BINDING FACTOR A, CHLOROPLASTIC-RELATED"/>
    <property type="match status" value="1"/>
</dbReference>
<dbReference type="Pfam" id="PF02033">
    <property type="entry name" value="RBFA"/>
    <property type="match status" value="1"/>
</dbReference>
<organism evidence="4 5">
    <name type="scientific">Rubrimonas cliftonensis</name>
    <dbReference type="NCBI Taxonomy" id="89524"/>
    <lineage>
        <taxon>Bacteria</taxon>
        <taxon>Pseudomonadati</taxon>
        <taxon>Pseudomonadota</taxon>
        <taxon>Alphaproteobacteria</taxon>
        <taxon>Rhodobacterales</taxon>
        <taxon>Paracoccaceae</taxon>
        <taxon>Rubrimonas</taxon>
    </lineage>
</organism>
<evidence type="ECO:0000313" key="4">
    <source>
        <dbReference type="EMBL" id="SDZ80117.1"/>
    </source>
</evidence>
<evidence type="ECO:0000256" key="3">
    <source>
        <dbReference type="SAM" id="MobiDB-lite"/>
    </source>
</evidence>
<evidence type="ECO:0000256" key="2">
    <source>
        <dbReference type="HAMAP-Rule" id="MF_00003"/>
    </source>
</evidence>
<dbReference type="InterPro" id="IPR015946">
    <property type="entry name" value="KH_dom-like_a/b"/>
</dbReference>
<evidence type="ECO:0000256" key="1">
    <source>
        <dbReference type="ARBA" id="ARBA00022517"/>
    </source>
</evidence>
<keyword evidence="5" id="KW-1185">Reference proteome</keyword>
<keyword evidence="1 2" id="KW-0690">Ribosome biogenesis</keyword>
<feature type="region of interest" description="Disordered" evidence="3">
    <location>
        <begin position="115"/>
        <end position="146"/>
    </location>
</feature>
<dbReference type="InterPro" id="IPR000238">
    <property type="entry name" value="RbfA"/>
</dbReference>
<comment type="similarity">
    <text evidence="2">Belongs to the RbfA family.</text>
</comment>
<dbReference type="SUPFAM" id="SSF89919">
    <property type="entry name" value="Ribosome-binding factor A, RbfA"/>
    <property type="match status" value="1"/>
</dbReference>
<proteinExistence type="inferred from homology"/>
<dbReference type="Gene3D" id="3.30.300.20">
    <property type="match status" value="1"/>
</dbReference>
<dbReference type="GO" id="GO:0030490">
    <property type="term" value="P:maturation of SSU-rRNA"/>
    <property type="evidence" value="ECO:0007669"/>
    <property type="project" value="UniProtKB-UniRule"/>
</dbReference>
<dbReference type="GO" id="GO:0043024">
    <property type="term" value="F:ribosomal small subunit binding"/>
    <property type="evidence" value="ECO:0007669"/>
    <property type="project" value="TreeGrafter"/>
</dbReference>
<dbReference type="Proteomes" id="UP000198703">
    <property type="component" value="Unassembled WGS sequence"/>
</dbReference>
<dbReference type="STRING" id="89524.SAMN05444370_101421"/>
<accession>A0A1H3VZ74</accession>
<dbReference type="GO" id="GO:0005829">
    <property type="term" value="C:cytosol"/>
    <property type="evidence" value="ECO:0007669"/>
    <property type="project" value="TreeGrafter"/>
</dbReference>
<feature type="compositionally biased region" description="Acidic residues" evidence="3">
    <location>
        <begin position="118"/>
        <end position="136"/>
    </location>
</feature>
<name>A0A1H3VZ74_9RHOB</name>
<gene>
    <name evidence="2" type="primary">rbfA</name>
    <name evidence="4" type="ORF">SAMN05444370_101421</name>
</gene>
<comment type="subcellular location">
    <subcellularLocation>
        <location evidence="2">Cytoplasm</location>
    </subcellularLocation>
</comment>
<sequence length="146" mass="15636">MLKVGEEIRRALADALIRGDTHEPGLMGASITVSEVRVTPDLRHAIAYVMPLGGRGADEALAALGRAKGELRRSVARAMTTKYTPDLAFKLDDSYDRMDEVRRMFAQPVVARDLLSPADEDGVGDDADADAADDPGGDGLRNARDA</sequence>
<protein>
    <recommendedName>
        <fullName evidence="2">Ribosome-binding factor A</fullName>
    </recommendedName>
</protein>
<comment type="function">
    <text evidence="2">One of several proteins that assist in the late maturation steps of the functional core of the 30S ribosomal subunit. Associates with free 30S ribosomal subunits (but not with 30S subunits that are part of 70S ribosomes or polysomes). Required for efficient processing of 16S rRNA. May interact with the 5'-terminal helix region of 16S rRNA.</text>
</comment>
<reference evidence="4 5" key="1">
    <citation type="submission" date="2016-10" db="EMBL/GenBank/DDBJ databases">
        <authorList>
            <person name="de Groot N.N."/>
        </authorList>
    </citation>
    <scope>NUCLEOTIDE SEQUENCE [LARGE SCALE GENOMIC DNA]</scope>
    <source>
        <strain evidence="4 5">DSM 15345</strain>
    </source>
</reference>
<dbReference type="AlphaFoldDB" id="A0A1H3VZ74"/>
<dbReference type="NCBIfam" id="NF001802">
    <property type="entry name" value="PRK00521.2-5"/>
    <property type="match status" value="1"/>
</dbReference>
<dbReference type="PANTHER" id="PTHR33515">
    <property type="entry name" value="RIBOSOME-BINDING FACTOR A, CHLOROPLASTIC-RELATED"/>
    <property type="match status" value="1"/>
</dbReference>
<dbReference type="InterPro" id="IPR023799">
    <property type="entry name" value="RbfA_dom_sf"/>
</dbReference>
<comment type="subunit">
    <text evidence="2">Monomer. Binds 30S ribosomal subunits, but not 50S ribosomal subunits or 70S ribosomes.</text>
</comment>
<dbReference type="HAMAP" id="MF_00003">
    <property type="entry name" value="RbfA"/>
    <property type="match status" value="1"/>
</dbReference>
<dbReference type="EMBL" id="FNQM01000001">
    <property type="protein sequence ID" value="SDZ80117.1"/>
    <property type="molecule type" value="Genomic_DNA"/>
</dbReference>